<feature type="domain" description="Phospholipid/glycerol acyltransferase" evidence="4">
    <location>
        <begin position="45"/>
        <end position="162"/>
    </location>
</feature>
<evidence type="ECO:0000313" key="6">
    <source>
        <dbReference type="Proteomes" id="UP001207337"/>
    </source>
</evidence>
<evidence type="ECO:0000259" key="4">
    <source>
        <dbReference type="SMART" id="SM00563"/>
    </source>
</evidence>
<protein>
    <submittedName>
        <fullName evidence="5">Lysophospholipid acyltransferase family protein</fullName>
    </submittedName>
</protein>
<dbReference type="RefSeq" id="WP_265788262.1">
    <property type="nucleotide sequence ID" value="NZ_BAABRS010000001.1"/>
</dbReference>
<dbReference type="Pfam" id="PF01553">
    <property type="entry name" value="Acyltransferase"/>
    <property type="match status" value="1"/>
</dbReference>
<evidence type="ECO:0000313" key="5">
    <source>
        <dbReference type="EMBL" id="MCW9712360.1"/>
    </source>
</evidence>
<accession>A0ABT3PWY2</accession>
<dbReference type="SMART" id="SM00563">
    <property type="entry name" value="PlsC"/>
    <property type="match status" value="1"/>
</dbReference>
<dbReference type="PANTHER" id="PTHR10434:SF11">
    <property type="entry name" value="1-ACYL-SN-GLYCEROL-3-PHOSPHATE ACYLTRANSFERASE"/>
    <property type="match status" value="1"/>
</dbReference>
<sequence length="220" mass="26197">MDFIPSDESPLFIKGFRIYTYYLFKRRFSKVWLKQEYQPDNSSKTIYYLNHHSWWDGLIPFLLNEYIFHQRARAVMGIQQMQKYSFFKKIGAFSINRNDQRQTLRSLRYAVESFERPNASLFIYPQGEITPPGSSLHFEKGLAWLSQQLTDIEIVPIGIYIHTVRNDKPELHLWIGPSIKTETSHSKQELTQKFENKLENILEKLRETAGFDDSIFERFI</sequence>
<proteinExistence type="predicted"/>
<gene>
    <name evidence="5" type="ORF">LQ318_05515</name>
</gene>
<keyword evidence="6" id="KW-1185">Reference proteome</keyword>
<dbReference type="GO" id="GO:0016746">
    <property type="term" value="F:acyltransferase activity"/>
    <property type="evidence" value="ECO:0007669"/>
    <property type="project" value="UniProtKB-KW"/>
</dbReference>
<keyword evidence="3 5" id="KW-0012">Acyltransferase</keyword>
<dbReference type="InterPro" id="IPR002123">
    <property type="entry name" value="Plipid/glycerol_acylTrfase"/>
</dbReference>
<dbReference type="PANTHER" id="PTHR10434">
    <property type="entry name" value="1-ACYL-SN-GLYCEROL-3-PHOSPHATE ACYLTRANSFERASE"/>
    <property type="match status" value="1"/>
</dbReference>
<evidence type="ECO:0000256" key="2">
    <source>
        <dbReference type="ARBA" id="ARBA00022679"/>
    </source>
</evidence>
<keyword evidence="2" id="KW-0808">Transferase</keyword>
<evidence type="ECO:0000256" key="1">
    <source>
        <dbReference type="ARBA" id="ARBA00005189"/>
    </source>
</evidence>
<organism evidence="5 6">
    <name type="scientific">Fodinibius salicampi</name>
    <dbReference type="NCBI Taxonomy" id="1920655"/>
    <lineage>
        <taxon>Bacteria</taxon>
        <taxon>Pseudomonadati</taxon>
        <taxon>Balneolota</taxon>
        <taxon>Balneolia</taxon>
        <taxon>Balneolales</taxon>
        <taxon>Balneolaceae</taxon>
        <taxon>Fodinibius</taxon>
    </lineage>
</organism>
<name>A0ABT3PWY2_9BACT</name>
<evidence type="ECO:0000256" key="3">
    <source>
        <dbReference type="ARBA" id="ARBA00023315"/>
    </source>
</evidence>
<dbReference type="Proteomes" id="UP001207337">
    <property type="component" value="Unassembled WGS sequence"/>
</dbReference>
<comment type="caution">
    <text evidence="5">The sequence shown here is derived from an EMBL/GenBank/DDBJ whole genome shotgun (WGS) entry which is preliminary data.</text>
</comment>
<dbReference type="SUPFAM" id="SSF69593">
    <property type="entry name" value="Glycerol-3-phosphate (1)-acyltransferase"/>
    <property type="match status" value="1"/>
</dbReference>
<dbReference type="CDD" id="cd06551">
    <property type="entry name" value="LPLAT"/>
    <property type="match status" value="1"/>
</dbReference>
<dbReference type="EMBL" id="JAJNDC010000001">
    <property type="protein sequence ID" value="MCW9712360.1"/>
    <property type="molecule type" value="Genomic_DNA"/>
</dbReference>
<reference evidence="5 6" key="1">
    <citation type="submission" date="2021-11" db="EMBL/GenBank/DDBJ databases">
        <title>Aliifidinibius sp. nov., a new bacterium isolated from saline soil.</title>
        <authorList>
            <person name="Galisteo C."/>
            <person name="De La Haba R."/>
            <person name="Sanchez-Porro C."/>
            <person name="Ventosa A."/>
        </authorList>
    </citation>
    <scope>NUCLEOTIDE SEQUENCE [LARGE SCALE GENOMIC DNA]</scope>
    <source>
        <strain evidence="5 6">KACC 190600</strain>
    </source>
</reference>
<comment type="pathway">
    <text evidence="1">Lipid metabolism.</text>
</comment>